<evidence type="ECO:0000313" key="2">
    <source>
        <dbReference type="Proteomes" id="UP000294911"/>
    </source>
</evidence>
<reference evidence="1 2" key="1">
    <citation type="submission" date="2019-03" db="EMBL/GenBank/DDBJ databases">
        <title>Genomic Encyclopedia of Type Strains, Phase IV (KMG-IV): sequencing the most valuable type-strain genomes for metagenomic binning, comparative biology and taxonomic classification.</title>
        <authorList>
            <person name="Goeker M."/>
        </authorList>
    </citation>
    <scope>NUCLEOTIDE SEQUENCE [LARGE SCALE GENOMIC DNA]</scope>
    <source>
        <strain evidence="1 2">DSM 45765</strain>
    </source>
</reference>
<dbReference type="OrthoDB" id="9812570at2"/>
<dbReference type="AlphaFoldDB" id="A0A4R2R9Q2"/>
<gene>
    <name evidence="1" type="ORF">EV191_101354</name>
</gene>
<evidence type="ECO:0000313" key="1">
    <source>
        <dbReference type="EMBL" id="TCP56411.1"/>
    </source>
</evidence>
<comment type="caution">
    <text evidence="1">The sequence shown here is derived from an EMBL/GenBank/DDBJ whole genome shotgun (WGS) entry which is preliminary data.</text>
</comment>
<dbReference type="RefSeq" id="WP_132875012.1">
    <property type="nucleotide sequence ID" value="NZ_SLXQ01000001.1"/>
</dbReference>
<protein>
    <submittedName>
        <fullName evidence="1">Uncharacterized protein</fullName>
    </submittedName>
</protein>
<accession>A0A4R2R9Q2</accession>
<organism evidence="1 2">
    <name type="scientific">Tamaricihabitans halophyticus</name>
    <dbReference type="NCBI Taxonomy" id="1262583"/>
    <lineage>
        <taxon>Bacteria</taxon>
        <taxon>Bacillati</taxon>
        <taxon>Actinomycetota</taxon>
        <taxon>Actinomycetes</taxon>
        <taxon>Pseudonocardiales</taxon>
        <taxon>Pseudonocardiaceae</taxon>
        <taxon>Tamaricihabitans</taxon>
    </lineage>
</organism>
<dbReference type="Proteomes" id="UP000294911">
    <property type="component" value="Unassembled WGS sequence"/>
</dbReference>
<dbReference type="EMBL" id="SLXQ01000001">
    <property type="protein sequence ID" value="TCP56411.1"/>
    <property type="molecule type" value="Genomic_DNA"/>
</dbReference>
<sequence length="143" mass="15187">MTDYVAKALEVDIDDAVRRVREISEQEAMNQAISVVGAGPAPGGAEWEAEQGTDTPAARQTAWQLVRLRIELATGIDPFGTVLGLRRMGTTWATIAAAAGVSRQAAHDRWGKQVLGVLDAYGTGELGGPVADDEADLRRGMAR</sequence>
<name>A0A4R2R9Q2_9PSEU</name>
<keyword evidence="2" id="KW-1185">Reference proteome</keyword>
<proteinExistence type="predicted"/>